<comment type="caution">
    <text evidence="6">The sequence shown here is derived from an EMBL/GenBank/DDBJ whole genome shotgun (WGS) entry which is preliminary data.</text>
</comment>
<dbReference type="PANTHER" id="PTHR22789">
    <property type="entry name" value="FUCULOSE PHOSPHATE ALDOLASE"/>
    <property type="match status" value="1"/>
</dbReference>
<dbReference type="PANTHER" id="PTHR22789:SF0">
    <property type="entry name" value="3-OXO-TETRONATE 4-PHOSPHATE DECARBOXYLASE-RELATED"/>
    <property type="match status" value="1"/>
</dbReference>
<comment type="similarity">
    <text evidence="4">Belongs to the tRNA methyltransferase O family.</text>
</comment>
<feature type="domain" description="TsaA-like" evidence="5">
    <location>
        <begin position="5"/>
        <end position="137"/>
    </location>
</feature>
<dbReference type="EC" id="4.1.2.17" evidence="6"/>
<dbReference type="PROSITE" id="PS01318">
    <property type="entry name" value="TSAA_1"/>
    <property type="match status" value="1"/>
</dbReference>
<evidence type="ECO:0000256" key="4">
    <source>
        <dbReference type="ARBA" id="ARBA00033753"/>
    </source>
</evidence>
<evidence type="ECO:0000313" key="7">
    <source>
        <dbReference type="Proteomes" id="UP000580856"/>
    </source>
</evidence>
<dbReference type="GO" id="GO:0046872">
    <property type="term" value="F:metal ion binding"/>
    <property type="evidence" value="ECO:0007669"/>
    <property type="project" value="UniProtKB-KW"/>
</dbReference>
<evidence type="ECO:0000256" key="2">
    <source>
        <dbReference type="ARBA" id="ARBA00022723"/>
    </source>
</evidence>
<dbReference type="PROSITE" id="PS51668">
    <property type="entry name" value="TSAA_2"/>
    <property type="match status" value="1"/>
</dbReference>
<keyword evidence="3 6" id="KW-0456">Lyase</keyword>
<evidence type="ECO:0000313" key="6">
    <source>
        <dbReference type="EMBL" id="NJB68970.1"/>
    </source>
</evidence>
<dbReference type="RefSeq" id="WP_167942062.1">
    <property type="nucleotide sequence ID" value="NZ_JAATJA010000003.1"/>
</dbReference>
<dbReference type="InterPro" id="IPR001303">
    <property type="entry name" value="Aldolase_II/adducin_N"/>
</dbReference>
<proteinExistence type="inferred from homology"/>
<keyword evidence="2" id="KW-0479">Metal-binding</keyword>
<dbReference type="InterPro" id="IPR036414">
    <property type="entry name" value="YaeB_N_sf"/>
</dbReference>
<dbReference type="InterPro" id="IPR050197">
    <property type="entry name" value="Aldolase_class_II_sugar_metab"/>
</dbReference>
<keyword evidence="7" id="KW-1185">Reference proteome</keyword>
<dbReference type="NCBIfam" id="TIGR00104">
    <property type="entry name" value="tRNA_TsaA"/>
    <property type="match status" value="1"/>
</dbReference>
<sequence length="327" mass="35176">MEARLDIIGTVHSPLTDLASCPKQYSEGAPEAVIEIHADYATALSALQPGNDLLVFTWLHKADRDTLMVHPRGNPDVPMKGVFATRSPDRPNPIGLHHVRILAIDGTRIRVDRLEALDQTPVVDLKPIATETPGRENWGAGISPAVGDEFRRICRAGWERGLLSGFNGNVSMRIGDTIIITRSGAAKGFLQPGDLTTVDLATGRTTGPGKASTETAVHLEIYRNQPEAHAIVHTHPAHLLAYAVRKGDSIIDLPLYEAAAYQKLLTRVPAIEPGTPALGEAVGKAAQTHKAVFMKNHGLVCWGPTLVAALALNEELDTIAKLKLLAE</sequence>
<organism evidence="6 7">
    <name type="scientific">Desulfobaculum xiamenense</name>
    <dbReference type="NCBI Taxonomy" id="995050"/>
    <lineage>
        <taxon>Bacteria</taxon>
        <taxon>Pseudomonadati</taxon>
        <taxon>Thermodesulfobacteriota</taxon>
        <taxon>Desulfovibrionia</taxon>
        <taxon>Desulfovibrionales</taxon>
        <taxon>Desulfovibrionaceae</taxon>
        <taxon>Desulfobaculum</taxon>
    </lineage>
</organism>
<dbReference type="SMART" id="SM01007">
    <property type="entry name" value="Aldolase_II"/>
    <property type="match status" value="1"/>
</dbReference>
<evidence type="ECO:0000256" key="1">
    <source>
        <dbReference type="ARBA" id="ARBA00022691"/>
    </source>
</evidence>
<accession>A0A846QPQ6</accession>
<keyword evidence="1" id="KW-0949">S-adenosyl-L-methionine</keyword>
<dbReference type="GO" id="GO:0019323">
    <property type="term" value="P:pentose catabolic process"/>
    <property type="evidence" value="ECO:0007669"/>
    <property type="project" value="TreeGrafter"/>
</dbReference>
<dbReference type="Gene3D" id="3.40.225.10">
    <property type="entry name" value="Class II aldolase/adducin N-terminal domain"/>
    <property type="match status" value="1"/>
</dbReference>
<dbReference type="CDD" id="cd09281">
    <property type="entry name" value="UPF0066"/>
    <property type="match status" value="1"/>
</dbReference>
<protein>
    <submittedName>
        <fullName evidence="6">L-fuculose-phosphate aldolase</fullName>
        <ecNumber evidence="6">4.1.2.17</ecNumber>
    </submittedName>
</protein>
<dbReference type="Pfam" id="PF01980">
    <property type="entry name" value="TrmO_N"/>
    <property type="match status" value="1"/>
</dbReference>
<dbReference type="GO" id="GO:0005829">
    <property type="term" value="C:cytosol"/>
    <property type="evidence" value="ECO:0007669"/>
    <property type="project" value="TreeGrafter"/>
</dbReference>
<dbReference type="Gene3D" id="2.40.30.70">
    <property type="entry name" value="YaeB-like"/>
    <property type="match status" value="1"/>
</dbReference>
<dbReference type="InterPro" id="IPR036409">
    <property type="entry name" value="Aldolase_II/adducin_N_sf"/>
</dbReference>
<dbReference type="SUPFAM" id="SSF118196">
    <property type="entry name" value="YaeB-like"/>
    <property type="match status" value="1"/>
</dbReference>
<dbReference type="GO" id="GO:0008738">
    <property type="term" value="F:L-fuculose-phosphate aldolase activity"/>
    <property type="evidence" value="ECO:0007669"/>
    <property type="project" value="UniProtKB-EC"/>
</dbReference>
<dbReference type="InterPro" id="IPR036413">
    <property type="entry name" value="YaeB-like_sf"/>
</dbReference>
<dbReference type="Proteomes" id="UP000580856">
    <property type="component" value="Unassembled WGS sequence"/>
</dbReference>
<name>A0A846QPQ6_9BACT</name>
<dbReference type="AlphaFoldDB" id="A0A846QPQ6"/>
<reference evidence="6 7" key="1">
    <citation type="submission" date="2020-03" db="EMBL/GenBank/DDBJ databases">
        <title>Genomic Encyclopedia of Type Strains, Phase IV (KMG-IV): sequencing the most valuable type-strain genomes for metagenomic binning, comparative biology and taxonomic classification.</title>
        <authorList>
            <person name="Goeker M."/>
        </authorList>
    </citation>
    <scope>NUCLEOTIDE SEQUENCE [LARGE SCALE GENOMIC DNA]</scope>
    <source>
        <strain evidence="6 7">DSM 24233</strain>
    </source>
</reference>
<evidence type="ECO:0000259" key="5">
    <source>
        <dbReference type="PROSITE" id="PS51668"/>
    </source>
</evidence>
<dbReference type="EMBL" id="JAATJA010000003">
    <property type="protein sequence ID" value="NJB68970.1"/>
    <property type="molecule type" value="Genomic_DNA"/>
</dbReference>
<dbReference type="SUPFAM" id="SSF53639">
    <property type="entry name" value="AraD/HMP-PK domain-like"/>
    <property type="match status" value="1"/>
</dbReference>
<dbReference type="Pfam" id="PF00596">
    <property type="entry name" value="Aldolase_II"/>
    <property type="match status" value="1"/>
</dbReference>
<dbReference type="InterPro" id="IPR023368">
    <property type="entry name" value="UPF0066_cons_site"/>
</dbReference>
<evidence type="ECO:0000256" key="3">
    <source>
        <dbReference type="ARBA" id="ARBA00023239"/>
    </source>
</evidence>
<dbReference type="InterPro" id="IPR023370">
    <property type="entry name" value="TrmO-like_N"/>
</dbReference>
<gene>
    <name evidence="6" type="ORF">GGQ74_002664</name>
</gene>